<gene>
    <name evidence="1" type="ORF">A8139_21095</name>
</gene>
<dbReference type="InterPro" id="IPR023373">
    <property type="entry name" value="YmcC_sf"/>
</dbReference>
<name>A0A2Z4PXN1_9GAMM</name>
<sequence>MDSAQIYMDAKKGNEITAEYITALPYASSLVTINDAKPLLLILALAEKNIVNGSYQLTWITADRGAIVTENGRIIHTTGFLSNNLEELLTVNNNLPFLGVKNSWQAIYDWSPGYRYNFSADIKSLSLGTETLSTQRWQQEAEHIQERVSFTSLNSELINDFWVAPETNTTKPFIVKSIQYLGPQMDRVEMLMVKPFIEPISNSSLSSNTKDSES</sequence>
<evidence type="ECO:0000313" key="1">
    <source>
        <dbReference type="EMBL" id="AWY02155.1"/>
    </source>
</evidence>
<protein>
    <recommendedName>
        <fullName evidence="3">YjbF family lipoprotein</fullName>
    </recommendedName>
</protein>
<dbReference type="Gene3D" id="2.40.360.10">
    <property type="entry name" value="YmcC-like"/>
    <property type="match status" value="1"/>
</dbReference>
<dbReference type="AlphaFoldDB" id="A0A2Z4PXN1"/>
<evidence type="ECO:0000313" key="2">
    <source>
        <dbReference type="Proteomes" id="UP000249898"/>
    </source>
</evidence>
<accession>A0A2Z4PXN1</accession>
<evidence type="ECO:0008006" key="3">
    <source>
        <dbReference type="Google" id="ProtNLM"/>
    </source>
</evidence>
<dbReference type="Proteomes" id="UP000249898">
    <property type="component" value="Chromosome"/>
</dbReference>
<organism evidence="1 2">
    <name type="scientific">Marinomonas primoryensis</name>
    <dbReference type="NCBI Taxonomy" id="178399"/>
    <lineage>
        <taxon>Bacteria</taxon>
        <taxon>Pseudomonadati</taxon>
        <taxon>Pseudomonadota</taxon>
        <taxon>Gammaproteobacteria</taxon>
        <taxon>Oceanospirillales</taxon>
        <taxon>Oceanospirillaceae</taxon>
        <taxon>Marinomonas</taxon>
    </lineage>
</organism>
<dbReference type="InterPro" id="IPR021308">
    <property type="entry name" value="GfcB"/>
</dbReference>
<dbReference type="SUPFAM" id="SSF159270">
    <property type="entry name" value="YmcC-like"/>
    <property type="match status" value="1"/>
</dbReference>
<dbReference type="EMBL" id="CP016181">
    <property type="protein sequence ID" value="AWY02155.1"/>
    <property type="molecule type" value="Genomic_DNA"/>
</dbReference>
<proteinExistence type="predicted"/>
<dbReference type="Pfam" id="PF11102">
    <property type="entry name" value="YjbF"/>
    <property type="match status" value="1"/>
</dbReference>
<reference evidence="1 2" key="1">
    <citation type="submission" date="2016-06" db="EMBL/GenBank/DDBJ databases">
        <title>The sequenced genome of the ice-adhering bacterium Marinomonas primoryensis, from Antarctica.</title>
        <authorList>
            <person name="Graham L."/>
            <person name="Vance T.D.R."/>
            <person name="Davies P.L."/>
        </authorList>
    </citation>
    <scope>NUCLEOTIDE SEQUENCE [LARGE SCALE GENOMIC DNA]</scope>
    <source>
        <strain evidence="1 2">AceL</strain>
    </source>
</reference>